<comment type="function">
    <text evidence="2">Involved in fatty acylation of protoxin at internal lysine residues, thereby converting it to the active toxin.</text>
</comment>
<keyword evidence="2" id="KW-0963">Cytoplasm</keyword>
<dbReference type="Proteomes" id="UP000238007">
    <property type="component" value="Unassembled WGS sequence"/>
</dbReference>
<dbReference type="Pfam" id="PF02794">
    <property type="entry name" value="HlyC"/>
    <property type="match status" value="1"/>
</dbReference>
<evidence type="ECO:0000256" key="2">
    <source>
        <dbReference type="RuleBase" id="RU368102"/>
    </source>
</evidence>
<dbReference type="GO" id="GO:0031640">
    <property type="term" value="P:killing of cells of another organism"/>
    <property type="evidence" value="ECO:0007669"/>
    <property type="project" value="UniProtKB-KW"/>
</dbReference>
<dbReference type="PRINTS" id="PR01489">
    <property type="entry name" value="RTXTOXINC"/>
</dbReference>
<keyword evidence="2 3" id="KW-0808">Transferase</keyword>
<dbReference type="RefSeq" id="WP_106353867.1">
    <property type="nucleotide sequence ID" value="NZ_PVTP01000001.1"/>
</dbReference>
<name>A0A2T0W544_9RHOB</name>
<evidence type="ECO:0000313" key="4">
    <source>
        <dbReference type="Proteomes" id="UP000238007"/>
    </source>
</evidence>
<comment type="subcellular location">
    <subcellularLocation>
        <location evidence="2">Cytoplasm</location>
    </subcellularLocation>
</comment>
<accession>A0A2T0W544</accession>
<evidence type="ECO:0000256" key="1">
    <source>
        <dbReference type="ARBA" id="ARBA00005686"/>
    </source>
</evidence>
<keyword evidence="2" id="KW-0204">Cytolysis</keyword>
<dbReference type="OrthoDB" id="5431564at2"/>
<reference evidence="3 4" key="1">
    <citation type="submission" date="2018-03" db="EMBL/GenBank/DDBJ databases">
        <title>Genomic Encyclopedia of Archaeal and Bacterial Type Strains, Phase II (KMG-II): from individual species to whole genera.</title>
        <authorList>
            <person name="Goeker M."/>
        </authorList>
    </citation>
    <scope>NUCLEOTIDE SEQUENCE [LARGE SCALE GENOMIC DNA]</scope>
    <source>
        <strain evidence="3 4">DSM 101533</strain>
    </source>
</reference>
<comment type="caution">
    <text evidence="3">The sequence shown here is derived from an EMBL/GenBank/DDBJ whole genome shotgun (WGS) entry which is preliminary data.</text>
</comment>
<comment type="similarity">
    <text evidence="1 2">Belongs to the RTX toxin acyltransferase family.</text>
</comment>
<dbReference type="GO" id="GO:0005737">
    <property type="term" value="C:cytoplasm"/>
    <property type="evidence" value="ECO:0007669"/>
    <property type="project" value="UniProtKB-SubCell"/>
</dbReference>
<sequence>MADLPQSDRMLRKSMRHLANIDQSNAQVSDPSKSLPQDWFDLSQSQLIDLGAFFFLASLTRFHRPRSLAGEFANFEPALRLNQYRIFRSNGFPRSFMTWAGLNPPAERKFAVDQCPLAPEDWNSGTSKWVVDWVAPFGHTAQMIKVLAKNDQELCVRTLWHNRTGTRARVIEWSRVRTDAPIQVSSYGRQQFARVLEGK</sequence>
<dbReference type="InterPro" id="IPR003996">
    <property type="entry name" value="RTX_toxin-activating_protC_bac"/>
</dbReference>
<evidence type="ECO:0000313" key="3">
    <source>
        <dbReference type="EMBL" id="PRY80372.1"/>
    </source>
</evidence>
<dbReference type="GO" id="GO:0009404">
    <property type="term" value="P:toxin metabolic process"/>
    <property type="evidence" value="ECO:0007669"/>
    <property type="project" value="UniProtKB-UniRule"/>
</dbReference>
<dbReference type="EC" id="2.3.1.-" evidence="2"/>
<dbReference type="AlphaFoldDB" id="A0A2T0W544"/>
<organism evidence="3 4">
    <name type="scientific">Yoonia maritima</name>
    <dbReference type="NCBI Taxonomy" id="1435347"/>
    <lineage>
        <taxon>Bacteria</taxon>
        <taxon>Pseudomonadati</taxon>
        <taxon>Pseudomonadota</taxon>
        <taxon>Alphaproteobacteria</taxon>
        <taxon>Rhodobacterales</taxon>
        <taxon>Paracoccaceae</taxon>
        <taxon>Yoonia</taxon>
    </lineage>
</organism>
<keyword evidence="2 3" id="KW-0012">Acyltransferase</keyword>
<keyword evidence="4" id="KW-1185">Reference proteome</keyword>
<dbReference type="EMBL" id="PVTP01000001">
    <property type="protein sequence ID" value="PRY80372.1"/>
    <property type="molecule type" value="Genomic_DNA"/>
</dbReference>
<dbReference type="GO" id="GO:0016746">
    <property type="term" value="F:acyltransferase activity"/>
    <property type="evidence" value="ECO:0007669"/>
    <property type="project" value="UniProtKB-UniRule"/>
</dbReference>
<protein>
    <recommendedName>
        <fullName evidence="2">RTX toxin-activating lysine-acyltransferase</fullName>
        <ecNumber evidence="2">2.3.1.-</ecNumber>
    </recommendedName>
</protein>
<gene>
    <name evidence="3" type="ORF">CLV80_101224</name>
</gene>
<proteinExistence type="inferred from homology"/>